<dbReference type="Proteomes" id="UP000758168">
    <property type="component" value="Unassembled WGS sequence"/>
</dbReference>
<keyword evidence="1" id="KW-0328">Glycosyltransferase</keyword>
<dbReference type="RefSeq" id="WP_210056478.1">
    <property type="nucleotide sequence ID" value="NZ_BAAAMH010000020.1"/>
</dbReference>
<dbReference type="InterPro" id="IPR002201">
    <property type="entry name" value="Glyco_trans_9"/>
</dbReference>
<dbReference type="InterPro" id="IPR051199">
    <property type="entry name" value="LPS_LOS_Heptosyltrfase"/>
</dbReference>
<comment type="caution">
    <text evidence="4">The sequence shown here is derived from an EMBL/GenBank/DDBJ whole genome shotgun (WGS) entry which is preliminary data.</text>
</comment>
<reference evidence="4 5" key="1">
    <citation type="submission" date="2021-03" db="EMBL/GenBank/DDBJ databases">
        <title>Sequencing the genomes of 1000 actinobacteria strains.</title>
        <authorList>
            <person name="Klenk H.-P."/>
        </authorList>
    </citation>
    <scope>NUCLEOTIDE SEQUENCE [LARGE SCALE GENOMIC DNA]</scope>
    <source>
        <strain evidence="4 5">DSM 12936</strain>
    </source>
</reference>
<accession>A0ABS4Z9E7</accession>
<proteinExistence type="predicted"/>
<keyword evidence="5" id="KW-1185">Reference proteome</keyword>
<dbReference type="Pfam" id="PF01075">
    <property type="entry name" value="Glyco_transf_9"/>
    <property type="match status" value="1"/>
</dbReference>
<organism evidence="4 5">
    <name type="scientific">Microlunatus capsulatus</name>
    <dbReference type="NCBI Taxonomy" id="99117"/>
    <lineage>
        <taxon>Bacteria</taxon>
        <taxon>Bacillati</taxon>
        <taxon>Actinomycetota</taxon>
        <taxon>Actinomycetes</taxon>
        <taxon>Propionibacteriales</taxon>
        <taxon>Propionibacteriaceae</taxon>
        <taxon>Microlunatus</taxon>
    </lineage>
</organism>
<evidence type="ECO:0000256" key="3">
    <source>
        <dbReference type="SAM" id="MobiDB-lite"/>
    </source>
</evidence>
<evidence type="ECO:0000313" key="4">
    <source>
        <dbReference type="EMBL" id="MBP2417678.1"/>
    </source>
</evidence>
<dbReference type="Gene3D" id="3.40.50.2000">
    <property type="entry name" value="Glycogen Phosphorylase B"/>
    <property type="match status" value="2"/>
</dbReference>
<dbReference type="SUPFAM" id="SSF53756">
    <property type="entry name" value="UDP-Glycosyltransferase/glycogen phosphorylase"/>
    <property type="match status" value="1"/>
</dbReference>
<feature type="region of interest" description="Disordered" evidence="3">
    <location>
        <begin position="186"/>
        <end position="208"/>
    </location>
</feature>
<keyword evidence="2" id="KW-0808">Transferase</keyword>
<sequence length="380" mass="38844">MSDGPSAGPGRAPVVGALAPRFDDVTRIAVLRGGGLGDLVFALPAAEALAAAYPGATLTLLGAPGHAALLAGRPSPFADVVVLPVRPGVRDGVEDPAATAAFLDDQRARGYDLAVQVHGGGANSNPFLLALGARHTVGLRAEDAPALERTVPYLYYQHEVLRALEVAALAGAPAVDLEPRLRLTPAEEEARRSGPAGPPLVVLHPGATDPRRRWPPASFAAVAAALAAEGADVVVVGDASEVGLAEQLLAAVPPEHAPRVRSTAGRGTLPELVDLLLRADLVVADDSGPRHVAAALGTPTVGVYWFGNALNAGALSRGRHRLQLAWTTQCPVCGVDVTALGAPRCPHDDSFVADVPVAAVLADARALLAGADRRSGDRAD</sequence>
<evidence type="ECO:0000313" key="5">
    <source>
        <dbReference type="Proteomes" id="UP000758168"/>
    </source>
</evidence>
<dbReference type="EMBL" id="JAGIOB010000001">
    <property type="protein sequence ID" value="MBP2417678.1"/>
    <property type="molecule type" value="Genomic_DNA"/>
</dbReference>
<dbReference type="PANTHER" id="PTHR30160:SF1">
    <property type="entry name" value="LIPOPOLYSACCHARIDE 1,2-N-ACETYLGLUCOSAMINETRANSFERASE-RELATED"/>
    <property type="match status" value="1"/>
</dbReference>
<evidence type="ECO:0000256" key="1">
    <source>
        <dbReference type="ARBA" id="ARBA00022676"/>
    </source>
</evidence>
<evidence type="ECO:0000256" key="2">
    <source>
        <dbReference type="ARBA" id="ARBA00022679"/>
    </source>
</evidence>
<name>A0ABS4Z9E7_9ACTN</name>
<dbReference type="PANTHER" id="PTHR30160">
    <property type="entry name" value="TETRAACYLDISACCHARIDE 4'-KINASE-RELATED"/>
    <property type="match status" value="1"/>
</dbReference>
<gene>
    <name evidence="4" type="ORF">JOF54_002600</name>
</gene>
<dbReference type="CDD" id="cd03789">
    <property type="entry name" value="GT9_LPS_heptosyltransferase"/>
    <property type="match status" value="1"/>
</dbReference>
<protein>
    <submittedName>
        <fullName evidence="4">ADP-heptose:LPS heptosyltransferase</fullName>
    </submittedName>
</protein>